<proteinExistence type="predicted"/>
<reference evidence="1" key="1">
    <citation type="submission" date="2018-02" db="EMBL/GenBank/DDBJ databases">
        <title>Rhizophora mucronata_Transcriptome.</title>
        <authorList>
            <person name="Meera S.P."/>
            <person name="Sreeshan A."/>
            <person name="Augustine A."/>
        </authorList>
    </citation>
    <scope>NUCLEOTIDE SEQUENCE</scope>
    <source>
        <tissue evidence="1">Leaf</tissue>
    </source>
</reference>
<accession>A0A2P2PV13</accession>
<organism evidence="1">
    <name type="scientific">Rhizophora mucronata</name>
    <name type="common">Asiatic mangrove</name>
    <dbReference type="NCBI Taxonomy" id="61149"/>
    <lineage>
        <taxon>Eukaryota</taxon>
        <taxon>Viridiplantae</taxon>
        <taxon>Streptophyta</taxon>
        <taxon>Embryophyta</taxon>
        <taxon>Tracheophyta</taxon>
        <taxon>Spermatophyta</taxon>
        <taxon>Magnoliopsida</taxon>
        <taxon>eudicotyledons</taxon>
        <taxon>Gunneridae</taxon>
        <taxon>Pentapetalae</taxon>
        <taxon>rosids</taxon>
        <taxon>fabids</taxon>
        <taxon>Malpighiales</taxon>
        <taxon>Rhizophoraceae</taxon>
        <taxon>Rhizophora</taxon>
    </lineage>
</organism>
<name>A0A2P2PV13_RHIMU</name>
<dbReference type="EMBL" id="GGEC01078074">
    <property type="protein sequence ID" value="MBX58558.1"/>
    <property type="molecule type" value="Transcribed_RNA"/>
</dbReference>
<sequence length="39" mass="4522">MPTDKKKRGEEGDEIDLHYLKRESNQTIESRCMLVTRGG</sequence>
<protein>
    <submittedName>
        <fullName evidence="1">Uncharacterized protein</fullName>
    </submittedName>
</protein>
<dbReference type="AlphaFoldDB" id="A0A2P2PV13"/>
<evidence type="ECO:0000313" key="1">
    <source>
        <dbReference type="EMBL" id="MBX58558.1"/>
    </source>
</evidence>